<accession>A0A6J7H0Q2</accession>
<dbReference type="AlphaFoldDB" id="A0A6J7H0Q2"/>
<proteinExistence type="predicted"/>
<protein>
    <submittedName>
        <fullName evidence="2">Unannotated protein</fullName>
    </submittedName>
</protein>
<evidence type="ECO:0000313" key="1">
    <source>
        <dbReference type="EMBL" id="CAB4756195.1"/>
    </source>
</evidence>
<dbReference type="EMBL" id="CAFBMG010000158">
    <property type="protein sequence ID" value="CAB4913522.1"/>
    <property type="molecule type" value="Genomic_DNA"/>
</dbReference>
<dbReference type="EMBL" id="CAEZYU010000113">
    <property type="protein sequence ID" value="CAB4756195.1"/>
    <property type="molecule type" value="Genomic_DNA"/>
</dbReference>
<name>A0A6J7H0Q2_9ZZZZ</name>
<evidence type="ECO:0000313" key="2">
    <source>
        <dbReference type="EMBL" id="CAB4913522.1"/>
    </source>
</evidence>
<reference evidence="2" key="1">
    <citation type="submission" date="2020-05" db="EMBL/GenBank/DDBJ databases">
        <authorList>
            <person name="Chiriac C."/>
            <person name="Salcher M."/>
            <person name="Ghai R."/>
            <person name="Kavagutti S V."/>
        </authorList>
    </citation>
    <scope>NUCLEOTIDE SEQUENCE</scope>
</reference>
<organism evidence="2">
    <name type="scientific">freshwater metagenome</name>
    <dbReference type="NCBI Taxonomy" id="449393"/>
    <lineage>
        <taxon>unclassified sequences</taxon>
        <taxon>metagenomes</taxon>
        <taxon>ecological metagenomes</taxon>
    </lineage>
</organism>
<gene>
    <name evidence="1" type="ORF">UFOPK2766_01928</name>
    <name evidence="2" type="ORF">UFOPK3519_01564</name>
</gene>
<sequence>MIWTRIFDAGMSAQSPTPAITAVNSTVLPAGAVEVVLGVVLLPAPVGTVELLLGSSLLVDGFAGGGT</sequence>